<evidence type="ECO:0000313" key="2">
    <source>
        <dbReference type="Proteomes" id="UP001501337"/>
    </source>
</evidence>
<organism evidence="1 2">
    <name type="scientific">Allohahella marinimesophila</name>
    <dbReference type="NCBI Taxonomy" id="1054972"/>
    <lineage>
        <taxon>Bacteria</taxon>
        <taxon>Pseudomonadati</taxon>
        <taxon>Pseudomonadota</taxon>
        <taxon>Gammaproteobacteria</taxon>
        <taxon>Oceanospirillales</taxon>
        <taxon>Hahellaceae</taxon>
        <taxon>Allohahella</taxon>
    </lineage>
</organism>
<evidence type="ECO:0008006" key="3">
    <source>
        <dbReference type="Google" id="ProtNLM"/>
    </source>
</evidence>
<evidence type="ECO:0000313" key="1">
    <source>
        <dbReference type="EMBL" id="GAA3977547.1"/>
    </source>
</evidence>
<accession>A0ABP7Q701</accession>
<dbReference type="InterPro" id="IPR027417">
    <property type="entry name" value="P-loop_NTPase"/>
</dbReference>
<keyword evidence="2" id="KW-1185">Reference proteome</keyword>
<proteinExistence type="predicted"/>
<name>A0ABP7Q701_9GAMM</name>
<dbReference type="Proteomes" id="UP001501337">
    <property type="component" value="Unassembled WGS sequence"/>
</dbReference>
<gene>
    <name evidence="1" type="ORF">GCM10022278_37880</name>
</gene>
<dbReference type="SUPFAM" id="SSF52540">
    <property type="entry name" value="P-loop containing nucleoside triphosphate hydrolases"/>
    <property type="match status" value="1"/>
</dbReference>
<dbReference type="EMBL" id="BAABBO010000021">
    <property type="protein sequence ID" value="GAA3977547.1"/>
    <property type="molecule type" value="Genomic_DNA"/>
</dbReference>
<sequence>MEDRGHKEAVHASMLENFHYARPALANKYLDDFVRYFCKRLAIYSAPGTGKTQFLINDFLPAAAKRGVTTIYVNLCSPNTSPWKLISDAIIRHAATNIRAAIKAPTSPDRESEIDELRTAFQLLDVASRGGHGDGEDKIVILVLDGIHALAPYAASSLIYSLKSRLERRSRWLITLMTSSDALATRILTVPYRAAFYNQIIFDEFPLLDTNYVRELLAYAQKKGEYAVDPESAFRSFEAVRASPLAFEAILAEALAAGERSTANACKNYFLQKTGNTVAAEMLSSMDSISQLICLTVSAVPNLNIRSDRTLQMISSALGREFNGVGEIEVSNRICSLVRAGIFIVKGKDSLTIADADLKEAFSRLMSTDAALSAAIKTVIPISFGVNIE</sequence>
<dbReference type="RefSeq" id="WP_344809355.1">
    <property type="nucleotide sequence ID" value="NZ_BAABBO010000021.1"/>
</dbReference>
<comment type="caution">
    <text evidence="1">The sequence shown here is derived from an EMBL/GenBank/DDBJ whole genome shotgun (WGS) entry which is preliminary data.</text>
</comment>
<reference evidence="2" key="1">
    <citation type="journal article" date="2019" name="Int. J. Syst. Evol. Microbiol.">
        <title>The Global Catalogue of Microorganisms (GCM) 10K type strain sequencing project: providing services to taxonomists for standard genome sequencing and annotation.</title>
        <authorList>
            <consortium name="The Broad Institute Genomics Platform"/>
            <consortium name="The Broad Institute Genome Sequencing Center for Infectious Disease"/>
            <person name="Wu L."/>
            <person name="Ma J."/>
        </authorList>
    </citation>
    <scope>NUCLEOTIDE SEQUENCE [LARGE SCALE GENOMIC DNA]</scope>
    <source>
        <strain evidence="2">JCM 17555</strain>
    </source>
</reference>
<protein>
    <recommendedName>
        <fullName evidence="3">AAA+ ATPase domain-containing protein</fullName>
    </recommendedName>
</protein>
<dbReference type="Gene3D" id="3.40.50.300">
    <property type="entry name" value="P-loop containing nucleotide triphosphate hydrolases"/>
    <property type="match status" value="1"/>
</dbReference>